<dbReference type="AlphaFoldDB" id="A0AAD7B3L6"/>
<protein>
    <recommendedName>
        <fullName evidence="4">Aminoglycoside phosphotransferase domain-containing protein</fullName>
    </recommendedName>
</protein>
<keyword evidence="3" id="KW-1185">Reference proteome</keyword>
<evidence type="ECO:0000256" key="1">
    <source>
        <dbReference type="SAM" id="MobiDB-lite"/>
    </source>
</evidence>
<accession>A0AAD7B3L6</accession>
<dbReference type="EMBL" id="JARKIF010000042">
    <property type="protein sequence ID" value="KAJ7609009.1"/>
    <property type="molecule type" value="Genomic_DNA"/>
</dbReference>
<organism evidence="2 3">
    <name type="scientific">Roridomyces roridus</name>
    <dbReference type="NCBI Taxonomy" id="1738132"/>
    <lineage>
        <taxon>Eukaryota</taxon>
        <taxon>Fungi</taxon>
        <taxon>Dikarya</taxon>
        <taxon>Basidiomycota</taxon>
        <taxon>Agaricomycotina</taxon>
        <taxon>Agaricomycetes</taxon>
        <taxon>Agaricomycetidae</taxon>
        <taxon>Agaricales</taxon>
        <taxon>Marasmiineae</taxon>
        <taxon>Mycenaceae</taxon>
        <taxon>Roridomyces</taxon>
    </lineage>
</organism>
<name>A0AAD7B3L6_9AGAR</name>
<reference evidence="2" key="1">
    <citation type="submission" date="2023-03" db="EMBL/GenBank/DDBJ databases">
        <title>Massive genome expansion in bonnet fungi (Mycena s.s.) driven by repeated elements and novel gene families across ecological guilds.</title>
        <authorList>
            <consortium name="Lawrence Berkeley National Laboratory"/>
            <person name="Harder C.B."/>
            <person name="Miyauchi S."/>
            <person name="Viragh M."/>
            <person name="Kuo A."/>
            <person name="Thoen E."/>
            <person name="Andreopoulos B."/>
            <person name="Lu D."/>
            <person name="Skrede I."/>
            <person name="Drula E."/>
            <person name="Henrissat B."/>
            <person name="Morin E."/>
            <person name="Kohler A."/>
            <person name="Barry K."/>
            <person name="LaButti K."/>
            <person name="Morin E."/>
            <person name="Salamov A."/>
            <person name="Lipzen A."/>
            <person name="Mereny Z."/>
            <person name="Hegedus B."/>
            <person name="Baldrian P."/>
            <person name="Stursova M."/>
            <person name="Weitz H."/>
            <person name="Taylor A."/>
            <person name="Grigoriev I.V."/>
            <person name="Nagy L.G."/>
            <person name="Martin F."/>
            <person name="Kauserud H."/>
        </authorList>
    </citation>
    <scope>NUCLEOTIDE SEQUENCE</scope>
    <source>
        <strain evidence="2">9284</strain>
    </source>
</reference>
<dbReference type="InterPro" id="IPR011009">
    <property type="entry name" value="Kinase-like_dom_sf"/>
</dbReference>
<evidence type="ECO:0000313" key="3">
    <source>
        <dbReference type="Proteomes" id="UP001221142"/>
    </source>
</evidence>
<comment type="caution">
    <text evidence="2">The sequence shown here is derived from an EMBL/GenBank/DDBJ whole genome shotgun (WGS) entry which is preliminary data.</text>
</comment>
<gene>
    <name evidence="2" type="ORF">FB45DRAFT_1039166</name>
</gene>
<sequence length="659" mass="73884">MTSAGSFEPIHRLQERSLPSVASDSGSASLAKRSPPSSKESRSPKRSRLPSPTQASQQVSVAVITQYEGTDVAPATIFKQPHWDDSAAEVLALKRIAVAEFISLPGRAALRAALAAISDEKKKIIKGPAVLGLPLKALVDTEQLPPFLLVVFLRCDSNSTVPDTPASAILAQQIVPNDILNGAHSPVIKHGGEALPLETQYEPFADTTRGLRRQLKDDELLAEVQRLHGDSWVNAKDRAYDLTEVVNKYRHRPSEKWRLKTAVLKLLNCEGGNMNLKVHGRLDLLPADVFLKINAGFKGRAAQKFSLLHQTLQVDYFPTYPALVLELWDHTLAIGYYYQRDGVFQYRDAHMVDLLVPGTSGMPNDRHTSEVAYYFGLLRQLLNKIANHLKKKNPPHEYEPLVDDVLKVTIDGKPVQLQYVEAFRPDDPRIFKVKTVVMESPATERTTYYVAKLLSEPWYGKDAQEYFAELGFAPRLHYHGPVEIKGDALRMGFYIVIMDYVDSTAPFSTISVISTLALTLRACATSCQAQQGRKIFVKRLMLPPEQMEDHHVDNIREVAKLLQAGRWPWLHGDLRPENIVFRPGQKLQILDWDWAGKDGGLIDPRYPPTLNDCSIVPRHPRARAKGDIRTSHDIWHLNRMLLLAKREVLAGPGDKFTSL</sequence>
<dbReference type="Proteomes" id="UP001221142">
    <property type="component" value="Unassembled WGS sequence"/>
</dbReference>
<evidence type="ECO:0000313" key="2">
    <source>
        <dbReference type="EMBL" id="KAJ7609009.1"/>
    </source>
</evidence>
<proteinExistence type="predicted"/>
<evidence type="ECO:0008006" key="4">
    <source>
        <dbReference type="Google" id="ProtNLM"/>
    </source>
</evidence>
<dbReference type="SUPFAM" id="SSF56112">
    <property type="entry name" value="Protein kinase-like (PK-like)"/>
    <property type="match status" value="1"/>
</dbReference>
<feature type="region of interest" description="Disordered" evidence="1">
    <location>
        <begin position="1"/>
        <end position="57"/>
    </location>
</feature>